<evidence type="ECO:0000256" key="7">
    <source>
        <dbReference type="PROSITE-ProRule" id="PRU01091"/>
    </source>
</evidence>
<keyword evidence="1 6" id="KW-0597">Phosphoprotein</keyword>
<dbReference type="Pfam" id="PF00486">
    <property type="entry name" value="Trans_reg_C"/>
    <property type="match status" value="1"/>
</dbReference>
<dbReference type="PANTHER" id="PTHR48111:SF73">
    <property type="entry name" value="ALKALINE PHOSPHATASE SYNTHESIS TRANSCRIPTIONAL REGULATORY PROTEIN PHOP"/>
    <property type="match status" value="1"/>
</dbReference>
<dbReference type="SUPFAM" id="SSF52172">
    <property type="entry name" value="CheY-like"/>
    <property type="match status" value="1"/>
</dbReference>
<dbReference type="InterPro" id="IPR001789">
    <property type="entry name" value="Sig_transdc_resp-reg_receiver"/>
</dbReference>
<dbReference type="EMBL" id="DRUZ01000035">
    <property type="protein sequence ID" value="HHS01440.1"/>
    <property type="molecule type" value="Genomic_DNA"/>
</dbReference>
<evidence type="ECO:0000259" key="9">
    <source>
        <dbReference type="PROSITE" id="PS51755"/>
    </source>
</evidence>
<dbReference type="GO" id="GO:0005829">
    <property type="term" value="C:cytosol"/>
    <property type="evidence" value="ECO:0007669"/>
    <property type="project" value="TreeGrafter"/>
</dbReference>
<evidence type="ECO:0000256" key="4">
    <source>
        <dbReference type="ARBA" id="ARBA00023125"/>
    </source>
</evidence>
<protein>
    <submittedName>
        <fullName evidence="10">Response regulator transcription factor</fullName>
    </submittedName>
</protein>
<dbReference type="PROSITE" id="PS50110">
    <property type="entry name" value="RESPONSE_REGULATORY"/>
    <property type="match status" value="1"/>
</dbReference>
<dbReference type="InterPro" id="IPR011006">
    <property type="entry name" value="CheY-like_superfamily"/>
</dbReference>
<keyword evidence="3" id="KW-0805">Transcription regulation</keyword>
<accession>A0A7C5Z7Y9</accession>
<keyword evidence="4 7" id="KW-0238">DNA-binding</keyword>
<name>A0A7C5Z7Y9_9FIRM</name>
<dbReference type="Pfam" id="PF00072">
    <property type="entry name" value="Response_reg"/>
    <property type="match status" value="1"/>
</dbReference>
<evidence type="ECO:0000256" key="1">
    <source>
        <dbReference type="ARBA" id="ARBA00022553"/>
    </source>
</evidence>
<dbReference type="PANTHER" id="PTHR48111">
    <property type="entry name" value="REGULATOR OF RPOS"/>
    <property type="match status" value="1"/>
</dbReference>
<reference evidence="10" key="1">
    <citation type="journal article" date="2020" name="mSystems">
        <title>Genome- and Community-Level Interaction Insights into Carbon Utilization and Element Cycling Functions of Hydrothermarchaeota in Hydrothermal Sediment.</title>
        <authorList>
            <person name="Zhou Z."/>
            <person name="Liu Y."/>
            <person name="Xu W."/>
            <person name="Pan J."/>
            <person name="Luo Z.H."/>
            <person name="Li M."/>
        </authorList>
    </citation>
    <scope>NUCLEOTIDE SEQUENCE [LARGE SCALE GENOMIC DNA]</scope>
    <source>
        <strain evidence="10">SpSt-102</strain>
    </source>
</reference>
<feature type="modified residue" description="4-aspartylphosphate" evidence="6">
    <location>
        <position position="51"/>
    </location>
</feature>
<evidence type="ECO:0000256" key="3">
    <source>
        <dbReference type="ARBA" id="ARBA00023015"/>
    </source>
</evidence>
<dbReference type="AlphaFoldDB" id="A0A7C5Z7Y9"/>
<evidence type="ECO:0000256" key="6">
    <source>
        <dbReference type="PROSITE-ProRule" id="PRU00169"/>
    </source>
</evidence>
<dbReference type="Gene3D" id="1.10.10.10">
    <property type="entry name" value="Winged helix-like DNA-binding domain superfamily/Winged helix DNA-binding domain"/>
    <property type="match status" value="1"/>
</dbReference>
<evidence type="ECO:0000259" key="8">
    <source>
        <dbReference type="PROSITE" id="PS50110"/>
    </source>
</evidence>
<dbReference type="SMART" id="SM00862">
    <property type="entry name" value="Trans_reg_C"/>
    <property type="match status" value="1"/>
</dbReference>
<dbReference type="InterPro" id="IPR001867">
    <property type="entry name" value="OmpR/PhoB-type_DNA-bd"/>
</dbReference>
<dbReference type="GO" id="GO:0000156">
    <property type="term" value="F:phosphorelay response regulator activity"/>
    <property type="evidence" value="ECO:0007669"/>
    <property type="project" value="TreeGrafter"/>
</dbReference>
<dbReference type="FunFam" id="1.10.10.10:FF:000018">
    <property type="entry name" value="DNA-binding response regulator ResD"/>
    <property type="match status" value="1"/>
</dbReference>
<dbReference type="InterPro" id="IPR039420">
    <property type="entry name" value="WalR-like"/>
</dbReference>
<evidence type="ECO:0000256" key="2">
    <source>
        <dbReference type="ARBA" id="ARBA00023012"/>
    </source>
</evidence>
<dbReference type="FunFam" id="3.40.50.2300:FF:000001">
    <property type="entry name" value="DNA-binding response regulator PhoB"/>
    <property type="match status" value="1"/>
</dbReference>
<dbReference type="SMART" id="SM00448">
    <property type="entry name" value="REC"/>
    <property type="match status" value="1"/>
</dbReference>
<dbReference type="SUPFAM" id="SSF46894">
    <property type="entry name" value="C-terminal effector domain of the bipartite response regulators"/>
    <property type="match status" value="1"/>
</dbReference>
<dbReference type="PROSITE" id="PS51755">
    <property type="entry name" value="OMPR_PHOB"/>
    <property type="match status" value="1"/>
</dbReference>
<organism evidence="10">
    <name type="scientific">Caldicellulosiruptor owensensis</name>
    <dbReference type="NCBI Taxonomy" id="55205"/>
    <lineage>
        <taxon>Bacteria</taxon>
        <taxon>Bacillati</taxon>
        <taxon>Bacillota</taxon>
        <taxon>Bacillota incertae sedis</taxon>
        <taxon>Caldicellulosiruptorales</taxon>
        <taxon>Caldicellulosiruptoraceae</taxon>
        <taxon>Caldicellulosiruptor</taxon>
    </lineage>
</organism>
<feature type="domain" description="OmpR/PhoB-type" evidence="9">
    <location>
        <begin position="117"/>
        <end position="215"/>
    </location>
</feature>
<dbReference type="GO" id="GO:0000976">
    <property type="term" value="F:transcription cis-regulatory region binding"/>
    <property type="evidence" value="ECO:0007669"/>
    <property type="project" value="TreeGrafter"/>
</dbReference>
<feature type="domain" description="Response regulatory" evidence="8">
    <location>
        <begin position="2"/>
        <end position="115"/>
    </location>
</feature>
<keyword evidence="5" id="KW-0804">Transcription</keyword>
<dbReference type="GO" id="GO:0006355">
    <property type="term" value="P:regulation of DNA-templated transcription"/>
    <property type="evidence" value="ECO:0007669"/>
    <property type="project" value="InterPro"/>
</dbReference>
<dbReference type="InterPro" id="IPR016032">
    <property type="entry name" value="Sig_transdc_resp-reg_C-effctor"/>
</dbReference>
<dbReference type="InterPro" id="IPR036388">
    <property type="entry name" value="WH-like_DNA-bd_sf"/>
</dbReference>
<dbReference type="Gene3D" id="3.40.50.2300">
    <property type="match status" value="1"/>
</dbReference>
<evidence type="ECO:0000313" key="10">
    <source>
        <dbReference type="EMBL" id="HHS01440.1"/>
    </source>
</evidence>
<proteinExistence type="predicted"/>
<dbReference type="Gene3D" id="6.10.250.690">
    <property type="match status" value="1"/>
</dbReference>
<gene>
    <name evidence="10" type="ORF">ENL71_02755</name>
</gene>
<dbReference type="CDD" id="cd17574">
    <property type="entry name" value="REC_OmpR"/>
    <property type="match status" value="1"/>
</dbReference>
<sequence>MKILLIEDEEKLRKIIKLYLEKEGFEVEEASDGNEAIEKFQSSMYSVVILDVMLPQKDGWSVLREIRKKDDTPVIMLTARGEDDDKIFGFELGADDYVVKPVSPKEIVARVKAILKRSKKSGSDEILFIDKAAREVYVKGQKLNLTQKEYELLLYLYERQNIALSREQILNSVWGYEYYGDLRTVDTHIKNLREKLGKFRDYIKTVRGYGYKFEVKK</sequence>
<keyword evidence="2" id="KW-0902">Two-component regulatory system</keyword>
<comment type="caution">
    <text evidence="10">The sequence shown here is derived from an EMBL/GenBank/DDBJ whole genome shotgun (WGS) entry which is preliminary data.</text>
</comment>
<feature type="DNA-binding region" description="OmpR/PhoB-type" evidence="7">
    <location>
        <begin position="117"/>
        <end position="215"/>
    </location>
</feature>
<evidence type="ECO:0000256" key="5">
    <source>
        <dbReference type="ARBA" id="ARBA00023163"/>
    </source>
</evidence>
<dbReference type="GO" id="GO:0032993">
    <property type="term" value="C:protein-DNA complex"/>
    <property type="evidence" value="ECO:0007669"/>
    <property type="project" value="TreeGrafter"/>
</dbReference>
<dbReference type="CDD" id="cd00383">
    <property type="entry name" value="trans_reg_C"/>
    <property type="match status" value="1"/>
</dbReference>